<proteinExistence type="predicted"/>
<dbReference type="EMBL" id="SAXY01000036">
    <property type="protein sequence ID" value="TXJ42133.1"/>
    <property type="molecule type" value="Genomic_DNA"/>
</dbReference>
<evidence type="ECO:0000313" key="1">
    <source>
        <dbReference type="EMBL" id="TXJ42133.1"/>
    </source>
</evidence>
<protein>
    <submittedName>
        <fullName evidence="1">Uncharacterized protein</fullName>
    </submittedName>
</protein>
<accession>A0A5C8EXD8</accession>
<organism evidence="1 2">
    <name type="scientific">Brachyspira pilosicoli</name>
    <name type="common">Serpulina pilosicoli</name>
    <dbReference type="NCBI Taxonomy" id="52584"/>
    <lineage>
        <taxon>Bacteria</taxon>
        <taxon>Pseudomonadati</taxon>
        <taxon>Spirochaetota</taxon>
        <taxon>Spirochaetia</taxon>
        <taxon>Brachyspirales</taxon>
        <taxon>Brachyspiraceae</taxon>
        <taxon>Brachyspira</taxon>
    </lineage>
</organism>
<sequence>MHFNVQLINYKIYNKNAAFLLLCGGKRSRGLGTSPQNIKTKIDKLKVFKYIISFFIQLFPAAKSFYPTGTLRESASVLALYIWNM</sequence>
<dbReference type="AlphaFoldDB" id="A0A5C8EXD8"/>
<dbReference type="Proteomes" id="UP000323176">
    <property type="component" value="Unassembled WGS sequence"/>
</dbReference>
<name>A0A5C8EXD8_BRAPL</name>
<comment type="caution">
    <text evidence="1">The sequence shown here is derived from an EMBL/GenBank/DDBJ whole genome shotgun (WGS) entry which is preliminary data.</text>
</comment>
<evidence type="ECO:0000313" key="2">
    <source>
        <dbReference type="Proteomes" id="UP000323176"/>
    </source>
</evidence>
<gene>
    <name evidence="1" type="ORF">EPJ72_05845</name>
</gene>
<reference evidence="1 2" key="1">
    <citation type="journal article" date="1992" name="Lakartidningen">
        <title>[Penicillin V and not amoxicillin is the first choice preparation in acute otitis].</title>
        <authorList>
            <person name="Kamme C."/>
            <person name="Lundgren K."/>
            <person name="Prellner K."/>
        </authorList>
    </citation>
    <scope>NUCLEOTIDE SEQUENCE [LARGE SCALE GENOMIC DNA]</scope>
    <source>
        <strain evidence="1 2">PC5538III-hc</strain>
    </source>
</reference>